<dbReference type="Proteomes" id="UP000181909">
    <property type="component" value="Unassembled WGS sequence"/>
</dbReference>
<organism evidence="1 2">
    <name type="scientific">Streptomyces atratus</name>
    <dbReference type="NCBI Taxonomy" id="1893"/>
    <lineage>
        <taxon>Bacteria</taxon>
        <taxon>Bacillati</taxon>
        <taxon>Actinomycetota</taxon>
        <taxon>Actinomycetes</taxon>
        <taxon>Kitasatosporales</taxon>
        <taxon>Streptomycetaceae</taxon>
        <taxon>Streptomyces</taxon>
    </lineage>
</organism>
<reference evidence="1 2" key="1">
    <citation type="submission" date="2016-11" db="EMBL/GenBank/DDBJ databases">
        <authorList>
            <person name="Jaros S."/>
            <person name="Januszkiewicz K."/>
            <person name="Wedrychowicz H."/>
        </authorList>
    </citation>
    <scope>NUCLEOTIDE SEQUENCE [LARGE SCALE GENOMIC DNA]</scope>
    <source>
        <strain evidence="1 2">OK807</strain>
    </source>
</reference>
<gene>
    <name evidence="1" type="ORF">SAMN02787144_101665</name>
</gene>
<accession>A0A1K2E0V4</accession>
<dbReference type="NCBIfam" id="NF038157">
    <property type="entry name" value="lanti_ALQxL"/>
    <property type="match status" value="1"/>
</dbReference>
<evidence type="ECO:0000313" key="2">
    <source>
        <dbReference type="Proteomes" id="UP000181909"/>
    </source>
</evidence>
<dbReference type="EMBL" id="FPJO01000016">
    <property type="protein sequence ID" value="SFY28453.1"/>
    <property type="molecule type" value="Genomic_DNA"/>
</dbReference>
<dbReference type="RefSeq" id="WP_218172452.1">
    <property type="nucleotide sequence ID" value="NZ_CP108276.1"/>
</dbReference>
<dbReference type="AlphaFoldDB" id="A0A1K2E0V4"/>
<dbReference type="STRING" id="1893.SAMN02787144_101665"/>
<protein>
    <submittedName>
        <fullName evidence="1">Uncharacterized protein</fullName>
    </submittedName>
</protein>
<proteinExistence type="predicted"/>
<sequence>MMEHDIDALQLLPEDLRTEDARGEEHAAALITACRWTTSGC</sequence>
<name>A0A1K2E0V4_STRAR</name>
<evidence type="ECO:0000313" key="1">
    <source>
        <dbReference type="EMBL" id="SFY28453.1"/>
    </source>
</evidence>